<keyword evidence="2 6" id="KW-0396">Initiation factor</keyword>
<dbReference type="GO" id="GO:0003743">
    <property type="term" value="F:translation initiation factor activity"/>
    <property type="evidence" value="ECO:0007669"/>
    <property type="project" value="UniProtKB-KW"/>
</dbReference>
<protein>
    <recommendedName>
        <fullName evidence="5">mRNA cap-binding protein</fullName>
    </recommendedName>
</protein>
<dbReference type="Proteomes" id="UP000243459">
    <property type="component" value="Chromosome 6"/>
</dbReference>
<dbReference type="Pfam" id="PF01652">
    <property type="entry name" value="IF4E"/>
    <property type="match status" value="1"/>
</dbReference>
<dbReference type="GO" id="GO:0006417">
    <property type="term" value="P:regulation of translation"/>
    <property type="evidence" value="ECO:0007669"/>
    <property type="project" value="UniProtKB-KW"/>
</dbReference>
<keyword evidence="8" id="KW-1185">Reference proteome</keyword>
<accession>A0A5P1EKV5</accession>
<evidence type="ECO:0000256" key="1">
    <source>
        <dbReference type="ARBA" id="ARBA00009860"/>
    </source>
</evidence>
<reference evidence="8" key="1">
    <citation type="journal article" date="2017" name="Nat. Commun.">
        <title>The asparagus genome sheds light on the origin and evolution of a young Y chromosome.</title>
        <authorList>
            <person name="Harkess A."/>
            <person name="Zhou J."/>
            <person name="Xu C."/>
            <person name="Bowers J.E."/>
            <person name="Van der Hulst R."/>
            <person name="Ayyampalayam S."/>
            <person name="Mercati F."/>
            <person name="Riccardi P."/>
            <person name="McKain M.R."/>
            <person name="Kakrana A."/>
            <person name="Tang H."/>
            <person name="Ray J."/>
            <person name="Groenendijk J."/>
            <person name="Arikit S."/>
            <person name="Mathioni S.M."/>
            <person name="Nakano M."/>
            <person name="Shan H."/>
            <person name="Telgmann-Rauber A."/>
            <person name="Kanno A."/>
            <person name="Yue Z."/>
            <person name="Chen H."/>
            <person name="Li W."/>
            <person name="Chen Y."/>
            <person name="Xu X."/>
            <person name="Zhang Y."/>
            <person name="Luo S."/>
            <person name="Chen H."/>
            <person name="Gao J."/>
            <person name="Mao Z."/>
            <person name="Pires J.C."/>
            <person name="Luo M."/>
            <person name="Kudrna D."/>
            <person name="Wing R.A."/>
            <person name="Meyers B.C."/>
            <person name="Yi K."/>
            <person name="Kong H."/>
            <person name="Lavrijsen P."/>
            <person name="Sunseri F."/>
            <person name="Falavigna A."/>
            <person name="Ye Y."/>
            <person name="Leebens-Mack J.H."/>
            <person name="Chen G."/>
        </authorList>
    </citation>
    <scope>NUCLEOTIDE SEQUENCE [LARGE SCALE GENOMIC DNA]</scope>
    <source>
        <strain evidence="8">cv. DH0086</strain>
    </source>
</reference>
<name>A0A5P1EKV5_ASPOF</name>
<keyword evidence="6" id="KW-0694">RNA-binding</keyword>
<dbReference type="AlphaFoldDB" id="A0A5P1EKV5"/>
<dbReference type="PANTHER" id="PTHR11960">
    <property type="entry name" value="EUKARYOTIC TRANSLATION INITIATION FACTOR 4E RELATED"/>
    <property type="match status" value="1"/>
</dbReference>
<dbReference type="EMBL" id="CM007386">
    <property type="protein sequence ID" value="ONK66625.1"/>
    <property type="molecule type" value="Genomic_DNA"/>
</dbReference>
<dbReference type="InterPro" id="IPR023398">
    <property type="entry name" value="TIF_eIF4e-like"/>
</dbReference>
<keyword evidence="4 6" id="KW-0648">Protein biosynthesis</keyword>
<dbReference type="Gene3D" id="3.30.760.10">
    <property type="entry name" value="RNA Cap, Translation Initiation Factor Eif4e"/>
    <property type="match status" value="1"/>
</dbReference>
<evidence type="ECO:0000256" key="5">
    <source>
        <dbReference type="ARBA" id="ARBA00030245"/>
    </source>
</evidence>
<evidence type="ECO:0000256" key="6">
    <source>
        <dbReference type="RuleBase" id="RU004374"/>
    </source>
</evidence>
<dbReference type="SUPFAM" id="SSF55418">
    <property type="entry name" value="eIF4e-like"/>
    <property type="match status" value="1"/>
</dbReference>
<sequence length="266" mass="30293">MHKISGLPMGQMLYQEYFPSNHELSQLKDRMPDRYETLWDLTCHYHIALAQSEPLAKRTKSNVSLKQFASYLFRNLESNSGEDICELATLTPSEVNGLLKKIDAHSYTISSPESGFPAGTKFKSFLWHATAPIQPMTLLAGYLTIWLKKCVVPYQSGDTLPLEVLYPAVQLAYKKELSLLPVMVLALVGDQLDYSDNVCGAVLSIRFNEDILSVWNRNASDHQAVMTLRDSIKRHLKLPHSYVMEYKPHDASLRDHSSYRNTWLRG</sequence>
<evidence type="ECO:0000256" key="2">
    <source>
        <dbReference type="ARBA" id="ARBA00022540"/>
    </source>
</evidence>
<dbReference type="PANTHER" id="PTHR11960:SF18">
    <property type="entry name" value="EUKARYOTIC TRANSLATION INITIATION FACTOR 4E HOMOLOGOUS PROTEIN, ISOFORM B"/>
    <property type="match status" value="1"/>
</dbReference>
<keyword evidence="3" id="KW-0810">Translation regulation</keyword>
<comment type="similarity">
    <text evidence="1 6">Belongs to the eukaryotic initiation factor 4E family.</text>
</comment>
<dbReference type="Gramene" id="ONK66625">
    <property type="protein sequence ID" value="ONK66625"/>
    <property type="gene ID" value="A4U43_C06F10300"/>
</dbReference>
<evidence type="ECO:0000313" key="8">
    <source>
        <dbReference type="Proteomes" id="UP000243459"/>
    </source>
</evidence>
<dbReference type="InterPro" id="IPR001040">
    <property type="entry name" value="TIF_eIF_4E"/>
</dbReference>
<proteinExistence type="inferred from homology"/>
<dbReference type="GO" id="GO:0016281">
    <property type="term" value="C:eukaryotic translation initiation factor 4F complex"/>
    <property type="evidence" value="ECO:0007669"/>
    <property type="project" value="TreeGrafter"/>
</dbReference>
<organism evidence="7 8">
    <name type="scientific">Asparagus officinalis</name>
    <name type="common">Garden asparagus</name>
    <dbReference type="NCBI Taxonomy" id="4686"/>
    <lineage>
        <taxon>Eukaryota</taxon>
        <taxon>Viridiplantae</taxon>
        <taxon>Streptophyta</taxon>
        <taxon>Embryophyta</taxon>
        <taxon>Tracheophyta</taxon>
        <taxon>Spermatophyta</taxon>
        <taxon>Magnoliopsida</taxon>
        <taxon>Liliopsida</taxon>
        <taxon>Asparagales</taxon>
        <taxon>Asparagaceae</taxon>
        <taxon>Asparagoideae</taxon>
        <taxon>Asparagus</taxon>
    </lineage>
</organism>
<dbReference type="GO" id="GO:0000340">
    <property type="term" value="F:RNA 7-methylguanosine cap binding"/>
    <property type="evidence" value="ECO:0007669"/>
    <property type="project" value="TreeGrafter"/>
</dbReference>
<evidence type="ECO:0000256" key="4">
    <source>
        <dbReference type="ARBA" id="ARBA00022917"/>
    </source>
</evidence>
<evidence type="ECO:0000256" key="3">
    <source>
        <dbReference type="ARBA" id="ARBA00022845"/>
    </source>
</evidence>
<evidence type="ECO:0000313" key="7">
    <source>
        <dbReference type="EMBL" id="ONK66625.1"/>
    </source>
</evidence>
<gene>
    <name evidence="7" type="ORF">A4U43_C06F10300</name>
</gene>